<keyword evidence="2" id="KW-1185">Reference proteome</keyword>
<dbReference type="Proteomes" id="UP000245626">
    <property type="component" value="Unassembled WGS sequence"/>
</dbReference>
<evidence type="ECO:0000313" key="2">
    <source>
        <dbReference type="Proteomes" id="UP000245626"/>
    </source>
</evidence>
<organism evidence="1 2">
    <name type="scientific">Violaceomyces palustris</name>
    <dbReference type="NCBI Taxonomy" id="1673888"/>
    <lineage>
        <taxon>Eukaryota</taxon>
        <taxon>Fungi</taxon>
        <taxon>Dikarya</taxon>
        <taxon>Basidiomycota</taxon>
        <taxon>Ustilaginomycotina</taxon>
        <taxon>Ustilaginomycetes</taxon>
        <taxon>Violaceomycetales</taxon>
        <taxon>Violaceomycetaceae</taxon>
        <taxon>Violaceomyces</taxon>
    </lineage>
</organism>
<gene>
    <name evidence="1" type="ORF">IE53DRAFT_309744</name>
</gene>
<proteinExistence type="predicted"/>
<name>A0ACD0P6W1_9BASI</name>
<reference evidence="1 2" key="1">
    <citation type="journal article" date="2018" name="Mol. Biol. Evol.">
        <title>Broad Genomic Sampling Reveals a Smut Pathogenic Ancestry of the Fungal Clade Ustilaginomycotina.</title>
        <authorList>
            <person name="Kijpornyongpan T."/>
            <person name="Mondo S.J."/>
            <person name="Barry K."/>
            <person name="Sandor L."/>
            <person name="Lee J."/>
            <person name="Lipzen A."/>
            <person name="Pangilinan J."/>
            <person name="LaButti K."/>
            <person name="Hainaut M."/>
            <person name="Henrissat B."/>
            <person name="Grigoriev I.V."/>
            <person name="Spatafora J.W."/>
            <person name="Aime M.C."/>
        </authorList>
    </citation>
    <scope>NUCLEOTIDE SEQUENCE [LARGE SCALE GENOMIC DNA]</scope>
    <source>
        <strain evidence="1 2">SA 807</strain>
    </source>
</reference>
<dbReference type="EMBL" id="KZ819712">
    <property type="protein sequence ID" value="PWN53716.1"/>
    <property type="molecule type" value="Genomic_DNA"/>
</dbReference>
<accession>A0ACD0P6W1</accession>
<sequence>SDDASSTLDILLLPFRDPQFFLSTLPSDLPLSSICLPGTHESLALYGWPISTCQSASSSVLHQLKEGIRFLDVRLSIKGKGTDSRLLAYHGITDQRIPFDQVLEQCFDFLRGHGGETLIMSIKQENNVEGFKEMVMEKYVHPTQDFWFLSPRVPTLGECRGKIVLLSRFGRGDEQPGGIHPPIWPNSSKEIFSYKLPSGQTVETQDWYDISSLSNLDSKQELIERLLVSSGSDPEILSLNFCSASSFPLALPPFAAKGFLTGGPKCLSKRGINSRLFDVICDRLRRIPTSNFLMCVFLLDYFEEPEASKDLVSLMIEANFGI</sequence>
<protein>
    <submittedName>
        <fullName evidence="1">PLC-like phosphodiesterase</fullName>
    </submittedName>
</protein>
<feature type="non-terminal residue" evidence="1">
    <location>
        <position position="1"/>
    </location>
</feature>
<evidence type="ECO:0000313" key="1">
    <source>
        <dbReference type="EMBL" id="PWN53716.1"/>
    </source>
</evidence>